<dbReference type="PROSITE" id="PS50966">
    <property type="entry name" value="ZF_SWIM"/>
    <property type="match status" value="1"/>
</dbReference>
<dbReference type="InterPro" id="IPR007527">
    <property type="entry name" value="Znf_SWIM"/>
</dbReference>
<reference evidence="3" key="1">
    <citation type="journal article" date="2016" name="Proc. Natl. Acad. Sci. U.S.A.">
        <title>Lipid metabolic changes in an early divergent fungus govern the establishment of a mutualistic symbiosis with endobacteria.</title>
        <authorList>
            <person name="Lastovetsky O.A."/>
            <person name="Gaspar M.L."/>
            <person name="Mondo S.J."/>
            <person name="LaButti K.M."/>
            <person name="Sandor L."/>
            <person name="Grigoriev I.V."/>
            <person name="Henry S.A."/>
            <person name="Pawlowska T.E."/>
        </authorList>
    </citation>
    <scope>NUCLEOTIDE SEQUENCE [LARGE SCALE GENOMIC DNA]</scope>
    <source>
        <strain evidence="3">ATCC 52814</strain>
    </source>
</reference>
<gene>
    <name evidence="3" type="ORF">BCV72DRAFT_261837</name>
</gene>
<accession>A0A1X0R783</accession>
<dbReference type="EMBL" id="KV921897">
    <property type="protein sequence ID" value="ORE07872.1"/>
    <property type="molecule type" value="Genomic_DNA"/>
</dbReference>
<protein>
    <recommendedName>
        <fullName evidence="2">SWIM-type domain-containing protein</fullName>
    </recommendedName>
</protein>
<dbReference type="Proteomes" id="UP000242414">
    <property type="component" value="Unassembled WGS sequence"/>
</dbReference>
<keyword evidence="1" id="KW-0479">Metal-binding</keyword>
<evidence type="ECO:0000256" key="1">
    <source>
        <dbReference type="PROSITE-ProRule" id="PRU00325"/>
    </source>
</evidence>
<dbReference type="GO" id="GO:0008270">
    <property type="term" value="F:zinc ion binding"/>
    <property type="evidence" value="ECO:0007669"/>
    <property type="project" value="UniProtKB-KW"/>
</dbReference>
<keyword evidence="1" id="KW-0862">Zinc</keyword>
<name>A0A1X0R783_RHIZD</name>
<proteinExistence type="predicted"/>
<evidence type="ECO:0000313" key="3">
    <source>
        <dbReference type="EMBL" id="ORE07872.1"/>
    </source>
</evidence>
<feature type="domain" description="SWIM-type" evidence="2">
    <location>
        <begin position="422"/>
        <end position="454"/>
    </location>
</feature>
<keyword evidence="1" id="KW-0863">Zinc-finger</keyword>
<dbReference type="VEuPathDB" id="FungiDB:BCV72DRAFT_261837"/>
<evidence type="ECO:0000259" key="2">
    <source>
        <dbReference type="PROSITE" id="PS50966"/>
    </source>
</evidence>
<dbReference type="AlphaFoldDB" id="A0A1X0R783"/>
<sequence>MCPKKTCIIMKSSIKIGCTAKITKHVMTDGTIHVEYHWEHPDHCPWDIKEITDSRLPFEIKQWITEMAIENVGWKAIKKFLRIDDECLIEIEKKKSFSSFPMSLLINYHDVKSIINAHMNKLSRKSCRDKHNCEKWMKYSEKKKNCLTLFRTHENDPFLILWVSDWQKKFLEEAEEWCIDSTHKTCKPITDSSKDSYLFTIVVHNYTTNRGLPFCRQLQLEMNLKTLFKFSCAIGISGVHGKPTSSEVRISKSTHDTNLVRDRGCANLNSMMYSETPKAFDLAYQLFLAENKEFEVFLAYFNRLRLPRKELWSKAWKQTASFHTNNLVESYHNQWKTFYLDHSRSLRVDRLVYLLSQMVALDYWQDIIKAAHDFDGFRLTAKEEKKRRAAYCIDYDIACYMVEQLEENVYQCKSFTENILFYEMDTKEGYLKNCSCPDRTKMCKHFFLVSRVTKLRFSRHAPAPVAQ</sequence>
<organism evidence="3">
    <name type="scientific">Rhizopus microsporus var. microsporus</name>
    <dbReference type="NCBI Taxonomy" id="86635"/>
    <lineage>
        <taxon>Eukaryota</taxon>
        <taxon>Fungi</taxon>
        <taxon>Fungi incertae sedis</taxon>
        <taxon>Mucoromycota</taxon>
        <taxon>Mucoromycotina</taxon>
        <taxon>Mucoromycetes</taxon>
        <taxon>Mucorales</taxon>
        <taxon>Mucorineae</taxon>
        <taxon>Rhizopodaceae</taxon>
        <taxon>Rhizopus</taxon>
    </lineage>
</organism>